<dbReference type="GO" id="GO:0003700">
    <property type="term" value="F:DNA-binding transcription factor activity"/>
    <property type="evidence" value="ECO:0007669"/>
    <property type="project" value="TreeGrafter"/>
</dbReference>
<dbReference type="PANTHER" id="PTHR46797:SF25">
    <property type="entry name" value="TRANSCRIPTIONAL REGULATOR"/>
    <property type="match status" value="1"/>
</dbReference>
<sequence length="220" mass="24104">MSQQGSRTSRLAQADGLAPLGQRLRAVRQERGLTLKDVASAAGFSVGFISQVERGITVPSLTSLLSIGQALGIDTNDFFSNFRLEKDAGEERHERSLDPSTHTAVRYERLSVPFQGNILRSVIIHKPPGFRDAPVSHEGEEIFFVLAGEITLEVAGHRAILRTGDSAHFQSTHKHSVWNHTMQPASVLHTCTMDVFAEDGHVTPVTDVVAITRSRKRSDA</sequence>
<dbReference type="EMBL" id="JABEQO010000001">
    <property type="protein sequence ID" value="MBB2162962.1"/>
    <property type="molecule type" value="Genomic_DNA"/>
</dbReference>
<accession>A0A7W4IHY4</accession>
<dbReference type="SUPFAM" id="SSF47413">
    <property type="entry name" value="lambda repressor-like DNA-binding domains"/>
    <property type="match status" value="1"/>
</dbReference>
<dbReference type="InterPro" id="IPR013096">
    <property type="entry name" value="Cupin_2"/>
</dbReference>
<gene>
    <name evidence="4" type="ORF">HLH25_01580</name>
    <name evidence="3" type="ORF">HLH26_00130</name>
</gene>
<dbReference type="Pfam" id="PF07883">
    <property type="entry name" value="Cupin_2"/>
    <property type="match status" value="1"/>
</dbReference>
<proteinExistence type="predicted"/>
<evidence type="ECO:0000256" key="1">
    <source>
        <dbReference type="ARBA" id="ARBA00023125"/>
    </source>
</evidence>
<dbReference type="PROSITE" id="PS50943">
    <property type="entry name" value="HTH_CROC1"/>
    <property type="match status" value="1"/>
</dbReference>
<dbReference type="InterPro" id="IPR001387">
    <property type="entry name" value="Cro/C1-type_HTH"/>
</dbReference>
<dbReference type="RefSeq" id="WP_182972370.1">
    <property type="nucleotide sequence ID" value="NZ_JABEQN010000001.1"/>
</dbReference>
<protein>
    <submittedName>
        <fullName evidence="3">Helix-turn-helix domain-containing protein</fullName>
    </submittedName>
</protein>
<dbReference type="CDD" id="cd02209">
    <property type="entry name" value="cupin_XRE_C"/>
    <property type="match status" value="1"/>
</dbReference>
<dbReference type="CDD" id="cd00093">
    <property type="entry name" value="HTH_XRE"/>
    <property type="match status" value="1"/>
</dbReference>
<evidence type="ECO:0000313" key="3">
    <source>
        <dbReference type="EMBL" id="MBB2162962.1"/>
    </source>
</evidence>
<dbReference type="AlphaFoldDB" id="A0A7W4IHY4"/>
<dbReference type="EMBL" id="JABEQN010000001">
    <property type="protein sequence ID" value="MBB2192343.1"/>
    <property type="molecule type" value="Genomic_DNA"/>
</dbReference>
<dbReference type="InterPro" id="IPR010982">
    <property type="entry name" value="Lambda_DNA-bd_dom_sf"/>
</dbReference>
<dbReference type="Pfam" id="PF13560">
    <property type="entry name" value="HTH_31"/>
    <property type="match status" value="1"/>
</dbReference>
<dbReference type="Gene3D" id="2.60.120.10">
    <property type="entry name" value="Jelly Rolls"/>
    <property type="match status" value="1"/>
</dbReference>
<evidence type="ECO:0000313" key="6">
    <source>
        <dbReference type="Proteomes" id="UP000561077"/>
    </source>
</evidence>
<reference evidence="5 6" key="1">
    <citation type="submission" date="2020-04" db="EMBL/GenBank/DDBJ databases">
        <title>Description of novel Gluconacetobacter.</title>
        <authorList>
            <person name="Sombolestani A."/>
        </authorList>
    </citation>
    <scope>NUCLEOTIDE SEQUENCE [LARGE SCALE GENOMIC DNA]</scope>
    <source>
        <strain evidence="4 5">LMG 1728</strain>
        <strain evidence="3 6">LMG 1731</strain>
    </source>
</reference>
<feature type="domain" description="HTH cro/C1-type" evidence="2">
    <location>
        <begin position="24"/>
        <end position="78"/>
    </location>
</feature>
<dbReference type="InterPro" id="IPR050807">
    <property type="entry name" value="TransReg_Diox_bact_type"/>
</dbReference>
<keyword evidence="1" id="KW-0238">DNA-binding</keyword>
<dbReference type="PANTHER" id="PTHR46797">
    <property type="entry name" value="HTH-TYPE TRANSCRIPTIONAL REGULATOR"/>
    <property type="match status" value="1"/>
</dbReference>
<dbReference type="GO" id="GO:0005829">
    <property type="term" value="C:cytosol"/>
    <property type="evidence" value="ECO:0007669"/>
    <property type="project" value="TreeGrafter"/>
</dbReference>
<dbReference type="Proteomes" id="UP000561077">
    <property type="component" value="Unassembled WGS sequence"/>
</dbReference>
<organism evidence="3 6">
    <name type="scientific">Gluconacetobacter dulcium</name>
    <dbReference type="NCBI Taxonomy" id="2729096"/>
    <lineage>
        <taxon>Bacteria</taxon>
        <taxon>Pseudomonadati</taxon>
        <taxon>Pseudomonadota</taxon>
        <taxon>Alphaproteobacteria</taxon>
        <taxon>Acetobacterales</taxon>
        <taxon>Acetobacteraceae</taxon>
        <taxon>Gluconacetobacter</taxon>
    </lineage>
</organism>
<dbReference type="SMART" id="SM00530">
    <property type="entry name" value="HTH_XRE"/>
    <property type="match status" value="1"/>
</dbReference>
<evidence type="ECO:0000313" key="4">
    <source>
        <dbReference type="EMBL" id="MBB2192343.1"/>
    </source>
</evidence>
<dbReference type="Proteomes" id="UP000540490">
    <property type="component" value="Unassembled WGS sequence"/>
</dbReference>
<evidence type="ECO:0000313" key="5">
    <source>
        <dbReference type="Proteomes" id="UP000540490"/>
    </source>
</evidence>
<comment type="caution">
    <text evidence="3">The sequence shown here is derived from an EMBL/GenBank/DDBJ whole genome shotgun (WGS) entry which is preliminary data.</text>
</comment>
<dbReference type="Gene3D" id="1.10.260.40">
    <property type="entry name" value="lambda repressor-like DNA-binding domains"/>
    <property type="match status" value="1"/>
</dbReference>
<dbReference type="GO" id="GO:0003677">
    <property type="term" value="F:DNA binding"/>
    <property type="evidence" value="ECO:0007669"/>
    <property type="project" value="UniProtKB-KW"/>
</dbReference>
<dbReference type="InterPro" id="IPR011051">
    <property type="entry name" value="RmlC_Cupin_sf"/>
</dbReference>
<dbReference type="SUPFAM" id="SSF51182">
    <property type="entry name" value="RmlC-like cupins"/>
    <property type="match status" value="1"/>
</dbReference>
<name>A0A7W4IHY4_9PROT</name>
<keyword evidence="5" id="KW-1185">Reference proteome</keyword>
<evidence type="ECO:0000259" key="2">
    <source>
        <dbReference type="PROSITE" id="PS50943"/>
    </source>
</evidence>
<dbReference type="InterPro" id="IPR014710">
    <property type="entry name" value="RmlC-like_jellyroll"/>
</dbReference>